<evidence type="ECO:0000313" key="2">
    <source>
        <dbReference type="Proteomes" id="UP000663881"/>
    </source>
</evidence>
<comment type="caution">
    <text evidence="1">The sequence shown here is derived from an EMBL/GenBank/DDBJ whole genome shotgun (WGS) entry which is preliminary data.</text>
</comment>
<dbReference type="Proteomes" id="UP000663881">
    <property type="component" value="Unassembled WGS sequence"/>
</dbReference>
<gene>
    <name evidence="1" type="ORF">OKA104_LOCUS52717</name>
</gene>
<reference evidence="1" key="1">
    <citation type="submission" date="2021-02" db="EMBL/GenBank/DDBJ databases">
        <authorList>
            <person name="Nowell W R."/>
        </authorList>
    </citation>
    <scope>NUCLEOTIDE SEQUENCE</scope>
</reference>
<feature type="non-terminal residue" evidence="1">
    <location>
        <position position="1"/>
    </location>
</feature>
<protein>
    <submittedName>
        <fullName evidence="1">Uncharacterized protein</fullName>
    </submittedName>
</protein>
<dbReference type="AlphaFoldDB" id="A0A820QRG6"/>
<sequence length="34" mass="3824">YRRERNWANPVGIELATSISSSSETDSSDECSYL</sequence>
<organism evidence="1 2">
    <name type="scientific">Adineta steineri</name>
    <dbReference type="NCBI Taxonomy" id="433720"/>
    <lineage>
        <taxon>Eukaryota</taxon>
        <taxon>Metazoa</taxon>
        <taxon>Spiralia</taxon>
        <taxon>Gnathifera</taxon>
        <taxon>Rotifera</taxon>
        <taxon>Eurotatoria</taxon>
        <taxon>Bdelloidea</taxon>
        <taxon>Adinetida</taxon>
        <taxon>Adinetidae</taxon>
        <taxon>Adineta</taxon>
    </lineage>
</organism>
<evidence type="ECO:0000313" key="1">
    <source>
        <dbReference type="EMBL" id="CAF4424404.1"/>
    </source>
</evidence>
<accession>A0A820QRG6</accession>
<proteinExistence type="predicted"/>
<name>A0A820QRG6_9BILA</name>
<dbReference type="EMBL" id="CAJOAY010031230">
    <property type="protein sequence ID" value="CAF4424404.1"/>
    <property type="molecule type" value="Genomic_DNA"/>
</dbReference>